<dbReference type="Proteomes" id="UP001159427">
    <property type="component" value="Unassembled WGS sequence"/>
</dbReference>
<proteinExistence type="predicted"/>
<dbReference type="InterPro" id="IPR009030">
    <property type="entry name" value="Growth_fac_rcpt_cys_sf"/>
</dbReference>
<dbReference type="PANTHER" id="PTHR46104:SF1">
    <property type="entry name" value="GENE 9195-RELATED"/>
    <property type="match status" value="1"/>
</dbReference>
<dbReference type="Gene3D" id="2.10.50.10">
    <property type="entry name" value="Tumor Necrosis Factor Receptor, subunit A, domain 2"/>
    <property type="match status" value="12"/>
</dbReference>
<feature type="domain" description="TNFR-Cys" evidence="1">
    <location>
        <begin position="883"/>
        <end position="919"/>
    </location>
</feature>
<feature type="domain" description="TNFR-Cys" evidence="1">
    <location>
        <begin position="225"/>
        <end position="257"/>
    </location>
</feature>
<dbReference type="EMBL" id="CALNXI010003250">
    <property type="protein sequence ID" value="CAH3192666.1"/>
    <property type="molecule type" value="Genomic_DNA"/>
</dbReference>
<dbReference type="SMART" id="SM01411">
    <property type="entry name" value="Ephrin_rec_like"/>
    <property type="match status" value="52"/>
</dbReference>
<organism evidence="2 3">
    <name type="scientific">Porites evermanni</name>
    <dbReference type="NCBI Taxonomy" id="104178"/>
    <lineage>
        <taxon>Eukaryota</taxon>
        <taxon>Metazoa</taxon>
        <taxon>Cnidaria</taxon>
        <taxon>Anthozoa</taxon>
        <taxon>Hexacorallia</taxon>
        <taxon>Scleractinia</taxon>
        <taxon>Fungiina</taxon>
        <taxon>Poritidae</taxon>
        <taxon>Porites</taxon>
    </lineage>
</organism>
<feature type="domain" description="TNFR-Cys" evidence="1">
    <location>
        <begin position="1135"/>
        <end position="1169"/>
    </location>
</feature>
<gene>
    <name evidence="2" type="ORF">PEVE_00024333</name>
</gene>
<dbReference type="PANTHER" id="PTHR46104">
    <property type="entry name" value="GENE 9195-RELATED-RELATED"/>
    <property type="match status" value="1"/>
</dbReference>
<protein>
    <recommendedName>
        <fullName evidence="1">TNFR-Cys domain-containing protein</fullName>
    </recommendedName>
</protein>
<feature type="domain" description="TNFR-Cys" evidence="1">
    <location>
        <begin position="935"/>
        <end position="973"/>
    </location>
</feature>
<evidence type="ECO:0000313" key="2">
    <source>
        <dbReference type="EMBL" id="CAH3192666.1"/>
    </source>
</evidence>
<feature type="domain" description="TNFR-Cys" evidence="1">
    <location>
        <begin position="288"/>
        <end position="324"/>
    </location>
</feature>
<reference evidence="2 3" key="1">
    <citation type="submission" date="2022-05" db="EMBL/GenBank/DDBJ databases">
        <authorList>
            <consortium name="Genoscope - CEA"/>
            <person name="William W."/>
        </authorList>
    </citation>
    <scope>NUCLEOTIDE SEQUENCE [LARGE SCALE GENOMIC DNA]</scope>
</reference>
<feature type="domain" description="TNFR-Cys" evidence="1">
    <location>
        <begin position="395"/>
        <end position="432"/>
    </location>
</feature>
<evidence type="ECO:0000259" key="1">
    <source>
        <dbReference type="SMART" id="SM00208"/>
    </source>
</evidence>
<dbReference type="SMART" id="SM00208">
    <property type="entry name" value="TNFR"/>
    <property type="match status" value="12"/>
</dbReference>
<feature type="non-terminal residue" evidence="2">
    <location>
        <position position="3533"/>
    </location>
</feature>
<accession>A0ABN8SPW1</accession>
<comment type="caution">
    <text evidence="2">The sequence shown here is derived from an EMBL/GenBank/DDBJ whole genome shotgun (WGS) entry which is preliminary data.</text>
</comment>
<feature type="domain" description="TNFR-Cys" evidence="1">
    <location>
        <begin position="1085"/>
        <end position="1119"/>
    </location>
</feature>
<dbReference type="InterPro" id="IPR001368">
    <property type="entry name" value="TNFR/NGFR_Cys_rich_reg"/>
</dbReference>
<feature type="domain" description="TNFR-Cys" evidence="1">
    <location>
        <begin position="338"/>
        <end position="377"/>
    </location>
</feature>
<name>A0ABN8SPW1_9CNID</name>
<dbReference type="SUPFAM" id="SSF57184">
    <property type="entry name" value="Growth factor receptor domain"/>
    <property type="match status" value="13"/>
</dbReference>
<keyword evidence="3" id="KW-1185">Reference proteome</keyword>
<feature type="domain" description="TNFR-Cys" evidence="1">
    <location>
        <begin position="2699"/>
        <end position="2737"/>
    </location>
</feature>
<feature type="domain" description="TNFR-Cys" evidence="1">
    <location>
        <begin position="1580"/>
        <end position="1620"/>
    </location>
</feature>
<evidence type="ECO:0000313" key="3">
    <source>
        <dbReference type="Proteomes" id="UP001159427"/>
    </source>
</evidence>
<sequence>MINSVSCSQCPPGSKCPTTTSNPIPCTPGTYSNAGATTCTPCPPGSACPNTSDSTTIITCTSGTYSVAEATQCSTCAPGRFCPHTDKDIELPCEPGYFSTGSKHSCDPCPPGYKCPSADGSSNQPCQDGEYAIGGATTCTICPKGFACPNSTTDYMIKCEAGFYATRGKTECTACRAGFYCPYTDKKEELPCELGYYSTGNASSCEICPPGYECPFQDQAVRNLCPNGTYSLGAQIKCTICLPGSKCPSITEGPTICPPGYFSETNAAQCKLCEAGKQCADPASPTPCPPGYYSNVGWIHCLPCKSGYRCKEGSTTDSPPEDVCPEGGWCDGRTLYPCPPGTYNPHNGSQSDKACLPCPLGYYCRNSGTVDYRPFVCPQGHYCPLGTKFPNQFPCPAGTYNPNVNQTSRSVACLPCTAGNYCVAGSIQPTLCPPGYYCPAGTGARTQYACHAGTYNDVFGLKNYTECKACPPGSYCPDGSLTEPTVTPIPCPAGTYNPNWNVGFLLNCIPCTAGYFCPQAGQVDATDYCYEGYYCPNGTIAGHQFPCPPGTYGDRAGLTLPDECLICPQGKICGWGTGINNNNTWTDCRPGHYCPLGTGSATKFPCLPGTYSSRTDLFNASQCDICDPGKYCPGGEATPRGSCPPGHYCPAGTRVAEQFPCPNGTYNPEFGKSSVDQCLNCTQGHFCEKGTVQPVPCPIGTYMPYGYNSTSGQVEGSPAGFKGACLICEAGHFCLNGTVLPYPCGKGKYTNPGQSVCQQCLAGRYCDSETTTETAMNTTKLCPAGQYCTVGLKEVSEAKNCTEAHYCPEGTPREIPCPVGTFNPNFNGESVYDCAMCTAGKYCLENSTHETGDCSRGHYCPTNITDGVSSLRIGSYGPKQVCCPKGTYLNETGGRFEADCRECVIGNYCPTGSETPTICITGHYCPPGSGDPVPCPIGTFNNHSGAYYLENCTACTPGWYCDAQGLSIPRAQCDPGYVCYGGAYTGTPNDGVTGQPCPEGTFCVTGSFEFDSCSPGTYSKSTGGTSDQDCQLCDPGYYCSKKQLTAPEGPCYPGYYCPEASIAPNLTATPAGHFTRLGSSEPQPCLPGTYQPHDRQSSCLTCRPGFYCPTKNMTSDIECERGFYCPPGSDRRFACPAGTFNNHTGQVYNSSCLGCPPGKYCNPTAQTVPTAGDCDAGYICFYNATRPTPTFEEGVLEWGRLCSAGHYCPAGTTYEIPCPEGTYRKVTGGGAKSDCQLCDLGHYCNGTGKTDVTGVCAPGYHCLRGAKIPKPNNDSTGGICPRGHFCVAGGQPEKCAPGSHAAIEGKETCDVCPAGTECLSGTVDPPPCPQGYYCLIGSVNNGAKQACPAGTFGNRTGLKAESECTYCLAGHYCETPALTGVTAQCNAGYFCLKGASKPTPQDDSRNPPWFGECPEGGYYCEQGVSDKKACPQGSFAPGIVGRLTSQSECTLCTAGHYCALGHQDAVTGVCDAGYFCLEGSPTKRPNSTYGGICPPGFHCPSGSPLPKPCLPGTYNNASGQATCLDCPAGFYCSGNTTTPVECPSGYYCPQNTKYANDNACPEGTFNSLTGRSAPGDCVDCTAGYYCDTQGQSNVTDMCDPGYYCSGGTTAARPVTKGGKCLNGTYCPKGSSQPLTCPERQYCGSEALPAPSADCAAGFFCRNGSKTDRPTDGITGDECPAGSYCPSGSFTPTPCPPGTYSNTTRNEKVEDCANCTSGYYCEGYGNKKETNKCDAGFYCPPGQKVWNPNGLECTLGHFCPAGSKEPIRCDSGTYQDAINQVSCKVCPEGFYCDNRYAPVVLYQNSTCPPGFYCPNGTTYAFEFPCPLGTFSNVSGLSHVTQCSPCPGGYYCDELGQTTFTKKCDQGYFCRSGSSVATPEYNITTQLTDNTTTLLCPPGTFNYTDAGPCPAGFYCPLGTAEPEKCPPGTFSNKIKLFSIEQCENCTAGKYCGTFNLVKPTAPCREGYYCPTGSSRADQIECPAGRYCPEGNFEPELCPNGTYRDITKGISLSDCFNCTPGYYCQGVGLTNVTGPCAERYYCPGGNSVKDPHQFFCTIGHFCPGGTSEPIPCQNNSFAKATHAKECSLCPAGFFCKIAGVPKNCTRGYYCPYGTGIDLKPCPKGTYGAQETLERVSQCKSCDPGKYCAYEHATNYTDECDPGHWCAYGVDRPDPIGDNITVYNASSGNDSCPHYDGRETGYGGICPISHYCPRGSKAPLLCPAGKYCPVPKLSDGLTCVEGYYCPGNNSEYESRPCPQGYFCPNGTSQPYQFPCPPGTYNNRTRRTRIDDCVSCSPGFYCPVEGMPNPINTCAAGYFCRRNATTSTPDQGEDANICPVGHYCPQGTGEPNNCPLGTFGNDTGYKDVSECWNCTAGFHCSQPGWDAPVGPCDAGYYCPTGSSSPREVPCYPGTYCIGNNKEPELCPIGTYQPNSTRTSRNDCINCTAGFYCATPGRPDVSGPCKNGSYCPTGSSVQDPFECRIGFHCPVGSSLPKPCPAGSFANSSGRHKCDPCPEGFYCFPLELAGNESIGYRICPRGYYCPEGTGLDWRSCPAGTYSDRFGLYMEKQCMDCDPGKYCDGRNLTSPTDSCAPGYYCTIGVSVRKPYIDGYNVSNSSCPNPTFLGQYTGIGNICPPGTFCIGGSNVPRDCAAGTYNDESGQKECKPCPAGYYCLGRTVTYLNFTCPSGHYCQVNTTQPYEFPCQPGTYNNLTGQSTSASCVPCVPGSYCEGDGNSWPTGLCSAGWWCNGSATSNMTTTHGGRCQPGYYCPEGSAYPKECDGGKFCDVAGLSEPKGNCSAGYYCKLKASSSTPTGETGGKCPPGNYCPEGSTDPFPCDPGTYYGGDGATNSSACVPCTDGLFCNTSGLAAPDGRCSAGYYCPPGQSVGTPSLYVCPLGHKCIAGVGSPTKCESGKYQDELKQDSCKECPERYYCNATYGGVENYNLYLCPEGYYCPNGTRFAEEFPCNIGTFNNLTGRASQTECTPCLPRYYCGESGLTYPRTLCSSGFFCKKGATSATPNQGNDANVCPQGRYCPEGTDEPELCPPGTFSNALGLHNSSECTPCTEGYYCQFAGWTNETGQCQQGYFCIKGSTSKQQEVCPAGKYCPVGTHTPKDCPVGTYSNATGLWKAEQCSNCTAGSYCFEPGRTYPTGPCRAGYYCPTGSRVDNAVPCPIGLHCPEGNDTPKDCPAKSFTNATAQSSCQDCPAGYYCIPENVTSGDPQSGYHACPRGYYCPARTGLDWKPCPLGTYSNRTHLSLVTQCEDCPGGKYCGDLHAIQPTDDCYGGYYCTSGVDKPDPVNSENGTSLLGNCSILGLHTGFGGRCPTGYYCPKGSTLPTECPAGSYQDKEGQTNCKLCPAGYFCLAKASTYNDTICPSGRYCPVNTSVPILCQEGTFNNLTGQTEESNCVLCTAGKYCQGSGLSKPTADCYGGWYCVNGSTKPTPDGARCPVGHYCPNGSALPISCDPGKYCQREELSEPEYYCAAGYYCTSGARQARPTDGDTGDICPNGTYCPLGSAAPKNCPIGTFLNSTGNMYV</sequence>
<feature type="domain" description="TNFR-Cys" evidence="1">
    <location>
        <begin position="3336"/>
        <end position="3371"/>
    </location>
</feature>
<feature type="domain" description="TNFR-Cys" evidence="1">
    <location>
        <begin position="26"/>
        <end position="68"/>
    </location>
</feature>